<gene>
    <name evidence="1" type="ORF">A9Z42_0019300</name>
</gene>
<name>A0A2H2ZLL4_TRIPA</name>
<sequence>MSSCRIRNIQTAAFPLSERRCRLVGGLERIPVRRNDGPGADDPKLSGRQPRVEGCEMRLMYVEMHVGSGRGLLARTGVSLCWYSKMMKEFG</sequence>
<dbReference type="AlphaFoldDB" id="A0A2H2ZLL4"/>
<evidence type="ECO:0000313" key="2">
    <source>
        <dbReference type="Proteomes" id="UP000219286"/>
    </source>
</evidence>
<organism evidence="1 2">
    <name type="scientific">Trichoderma parareesei</name>
    <name type="common">Filamentous fungus</name>
    <dbReference type="NCBI Taxonomy" id="858221"/>
    <lineage>
        <taxon>Eukaryota</taxon>
        <taxon>Fungi</taxon>
        <taxon>Dikarya</taxon>
        <taxon>Ascomycota</taxon>
        <taxon>Pezizomycotina</taxon>
        <taxon>Sordariomycetes</taxon>
        <taxon>Hypocreomycetidae</taxon>
        <taxon>Hypocreales</taxon>
        <taxon>Hypocreaceae</taxon>
        <taxon>Trichoderma</taxon>
    </lineage>
</organism>
<dbReference type="Proteomes" id="UP000219286">
    <property type="component" value="Unassembled WGS sequence"/>
</dbReference>
<evidence type="ECO:0000313" key="1">
    <source>
        <dbReference type="EMBL" id="OTA01605.1"/>
    </source>
</evidence>
<accession>A0A2H2ZLL4</accession>
<proteinExistence type="predicted"/>
<keyword evidence="2" id="KW-1185">Reference proteome</keyword>
<comment type="caution">
    <text evidence="1">The sequence shown here is derived from an EMBL/GenBank/DDBJ whole genome shotgun (WGS) entry which is preliminary data.</text>
</comment>
<dbReference type="EMBL" id="LFMI01000223">
    <property type="protein sequence ID" value="OTA01605.1"/>
    <property type="molecule type" value="Genomic_DNA"/>
</dbReference>
<reference evidence="1 2" key="1">
    <citation type="journal article" date="2015" name="Genome Announc.">
        <title>Genome sequence and annotation of Trichoderma parareesei, the ancestor of the cellulase producer Trichoderma reesei.</title>
        <authorList>
            <person name="Yang D."/>
            <person name="Pomraning K."/>
            <person name="Kopchinskiy A."/>
            <person name="Karimi Aghcheh R."/>
            <person name="Atanasova L."/>
            <person name="Chenthamara K."/>
            <person name="Baker S.E."/>
            <person name="Zhang R."/>
            <person name="Shen Q."/>
            <person name="Freitag M."/>
            <person name="Kubicek C.P."/>
            <person name="Druzhinina I.S."/>
        </authorList>
    </citation>
    <scope>NUCLEOTIDE SEQUENCE [LARGE SCALE GENOMIC DNA]</scope>
    <source>
        <strain evidence="1 2">CBS 125925</strain>
    </source>
</reference>
<protein>
    <submittedName>
        <fullName evidence="1">Uncharacterized protein</fullName>
    </submittedName>
</protein>